<keyword evidence="1" id="KW-0472">Membrane</keyword>
<dbReference type="RefSeq" id="WP_373970857.1">
    <property type="nucleotide sequence ID" value="NZ_JBHDLJ010000002.1"/>
</dbReference>
<protein>
    <submittedName>
        <fullName evidence="3">Potassium channel family protein</fullName>
    </submittedName>
</protein>
<evidence type="ECO:0000259" key="2">
    <source>
        <dbReference type="Pfam" id="PF07885"/>
    </source>
</evidence>
<feature type="domain" description="Potassium channel" evidence="2">
    <location>
        <begin position="114"/>
        <end position="173"/>
    </location>
</feature>
<proteinExistence type="predicted"/>
<reference evidence="3 4" key="1">
    <citation type="submission" date="2024-09" db="EMBL/GenBank/DDBJ databases">
        <authorList>
            <person name="Salinas-Garcia M.A."/>
            <person name="Prieme A."/>
        </authorList>
    </citation>
    <scope>NUCLEOTIDE SEQUENCE [LARGE SCALE GENOMIC DNA]</scope>
    <source>
        <strain evidence="3 4">DSM 21081</strain>
    </source>
</reference>
<feature type="transmembrane region" description="Helical" evidence="1">
    <location>
        <begin position="91"/>
        <end position="111"/>
    </location>
</feature>
<keyword evidence="3" id="KW-0406">Ion transport</keyword>
<keyword evidence="1" id="KW-1133">Transmembrane helix</keyword>
<evidence type="ECO:0000313" key="3">
    <source>
        <dbReference type="EMBL" id="MFB0833692.1"/>
    </source>
</evidence>
<accession>A0ABV4UN53</accession>
<keyword evidence="3" id="KW-0813">Transport</keyword>
<name>A0ABV4UN53_9MICC</name>
<dbReference type="SUPFAM" id="SSF81324">
    <property type="entry name" value="Voltage-gated potassium channels"/>
    <property type="match status" value="1"/>
</dbReference>
<organism evidence="3 4">
    <name type="scientific">Arthrobacter halodurans</name>
    <dbReference type="NCBI Taxonomy" id="516699"/>
    <lineage>
        <taxon>Bacteria</taxon>
        <taxon>Bacillati</taxon>
        <taxon>Actinomycetota</taxon>
        <taxon>Actinomycetes</taxon>
        <taxon>Micrococcales</taxon>
        <taxon>Micrococcaceae</taxon>
        <taxon>Arthrobacter</taxon>
    </lineage>
</organism>
<feature type="transmembrane region" description="Helical" evidence="1">
    <location>
        <begin position="131"/>
        <end position="149"/>
    </location>
</feature>
<dbReference type="EMBL" id="JBHDLJ010000002">
    <property type="protein sequence ID" value="MFB0833692.1"/>
    <property type="molecule type" value="Genomic_DNA"/>
</dbReference>
<evidence type="ECO:0000256" key="1">
    <source>
        <dbReference type="SAM" id="Phobius"/>
    </source>
</evidence>
<dbReference type="InterPro" id="IPR013099">
    <property type="entry name" value="K_chnl_dom"/>
</dbReference>
<gene>
    <name evidence="3" type="ORF">ACETWP_03750</name>
</gene>
<dbReference type="Proteomes" id="UP001575652">
    <property type="component" value="Unassembled WGS sequence"/>
</dbReference>
<feature type="transmembrane region" description="Helical" evidence="1">
    <location>
        <begin position="26"/>
        <end position="48"/>
    </location>
</feature>
<feature type="transmembrane region" description="Helical" evidence="1">
    <location>
        <begin position="60"/>
        <end position="79"/>
    </location>
</feature>
<keyword evidence="3" id="KW-0407">Ion channel</keyword>
<dbReference type="Gene3D" id="1.10.287.70">
    <property type="match status" value="1"/>
</dbReference>
<dbReference type="Pfam" id="PF07885">
    <property type="entry name" value="Ion_trans_2"/>
    <property type="match status" value="1"/>
</dbReference>
<keyword evidence="4" id="KW-1185">Reference proteome</keyword>
<sequence>MRFWKATPGTDRIDVLGLDKSGRRRIAVLASVRLLVVLAVLLGGYFVVPVEGFKADNPTAAWVGLSIVILVFLAVLVLEARIVVAARVPQVRAVAAAVESVMLFICLFALLHLSLSTTDPASFSEPLDRMGALYFSVSTLATVGFGDISPATQLTRAVVTVQMLAGLGVLVLIGKVTFYAARQGMTRNP</sequence>
<keyword evidence="1" id="KW-0812">Transmembrane</keyword>
<comment type="caution">
    <text evidence="3">The sequence shown here is derived from an EMBL/GenBank/DDBJ whole genome shotgun (WGS) entry which is preliminary data.</text>
</comment>
<evidence type="ECO:0000313" key="4">
    <source>
        <dbReference type="Proteomes" id="UP001575652"/>
    </source>
</evidence>
<feature type="transmembrane region" description="Helical" evidence="1">
    <location>
        <begin position="161"/>
        <end position="181"/>
    </location>
</feature>
<dbReference type="GO" id="GO:0034220">
    <property type="term" value="P:monoatomic ion transmembrane transport"/>
    <property type="evidence" value="ECO:0007669"/>
    <property type="project" value="UniProtKB-KW"/>
</dbReference>